<dbReference type="InterPro" id="IPR051289">
    <property type="entry name" value="LAGLIDADG_Endonuclease"/>
</dbReference>
<dbReference type="FunFam" id="3.10.28.10:FF:000010">
    <property type="entry name" value="LAGLIDADG homing endonuclease I-LtrII"/>
    <property type="match status" value="1"/>
</dbReference>
<organism evidence="2">
    <name type="scientific">Dactylella sp</name>
    <dbReference type="NCBI Taxonomy" id="1814903"/>
    <lineage>
        <taxon>Eukaryota</taxon>
        <taxon>Fungi</taxon>
        <taxon>Dikarya</taxon>
        <taxon>Ascomycota</taxon>
        <taxon>Pezizomycotina</taxon>
        <taxon>Orbiliomycetes</taxon>
        <taxon>Orbiliales</taxon>
        <taxon>Orbiliaceae</taxon>
        <taxon>Dactylella</taxon>
    </lineage>
</organism>
<feature type="domain" description="Homing endonuclease LAGLIDADG" evidence="1">
    <location>
        <begin position="282"/>
        <end position="380"/>
    </location>
</feature>
<dbReference type="InterPro" id="IPR027434">
    <property type="entry name" value="Homing_endonucl"/>
</dbReference>
<reference evidence="2" key="1">
    <citation type="submission" date="2019-02" db="EMBL/GenBank/DDBJ databases">
        <authorList>
            <person name="Fang M.L."/>
            <person name="Zhang Y."/>
        </authorList>
    </citation>
    <scope>NUCLEOTIDE SEQUENCE</scope>
    <source>
        <strain evidence="2">YMF1.01838</strain>
    </source>
</reference>
<geneLocation type="mitochondrion" evidence="2"/>
<dbReference type="SUPFAM" id="SSF55608">
    <property type="entry name" value="Homing endonucleases"/>
    <property type="match status" value="2"/>
</dbReference>
<keyword evidence="2" id="KW-0496">Mitochondrion</keyword>
<dbReference type="AlphaFoldDB" id="A0A482DQS4"/>
<dbReference type="PANTHER" id="PTHR36181:SF4">
    <property type="entry name" value="LAGLIDADG ENDONUCLEASE"/>
    <property type="match status" value="1"/>
</dbReference>
<evidence type="ECO:0000259" key="1">
    <source>
        <dbReference type="Pfam" id="PF00961"/>
    </source>
</evidence>
<dbReference type="EMBL" id="MK550697">
    <property type="protein sequence ID" value="QBM09655.1"/>
    <property type="molecule type" value="Genomic_DNA"/>
</dbReference>
<dbReference type="GO" id="GO:0005739">
    <property type="term" value="C:mitochondrion"/>
    <property type="evidence" value="ECO:0007669"/>
    <property type="project" value="UniProtKB-ARBA"/>
</dbReference>
<proteinExistence type="predicted"/>
<gene>
    <name evidence="2" type="primary">orf413</name>
</gene>
<dbReference type="Gene3D" id="3.10.28.10">
    <property type="entry name" value="Homing endonucleases"/>
    <property type="match status" value="2"/>
</dbReference>
<dbReference type="InterPro" id="IPR004860">
    <property type="entry name" value="LAGLIDADG_dom"/>
</dbReference>
<dbReference type="PANTHER" id="PTHR36181">
    <property type="entry name" value="INTRON-ENCODED ENDONUCLEASE AI3-RELATED"/>
    <property type="match status" value="1"/>
</dbReference>
<protein>
    <recommendedName>
        <fullName evidence="1">Homing endonuclease LAGLIDADG domain-containing protein</fullName>
    </recommendedName>
</protein>
<dbReference type="Pfam" id="PF00961">
    <property type="entry name" value="LAGLIDADG_1"/>
    <property type="match status" value="2"/>
</dbReference>
<name>A0A482DQS4_9PEZI</name>
<evidence type="ECO:0000313" key="2">
    <source>
        <dbReference type="EMBL" id="QBM09655.1"/>
    </source>
</evidence>
<accession>A0A482DQS4</accession>
<feature type="domain" description="Homing endonuclease LAGLIDADG" evidence="1">
    <location>
        <begin position="120"/>
        <end position="220"/>
    </location>
</feature>
<dbReference type="GO" id="GO:0004519">
    <property type="term" value="F:endonuclease activity"/>
    <property type="evidence" value="ECO:0007669"/>
    <property type="project" value="InterPro"/>
</dbReference>
<sequence>MTTLGKLLKWVKLSNSGNFLTLLVLIHCFKNQGKWINNSCIVITQFILEKWKNYCGAKLVINTIKVQRENESCVNTLRHSLMGFNKNYLVKIPFNYIIKKVKWFSSMVTPQNLIIHPWFLTGFSDAEGCFTIAIVKRKDCKSGWAVKPKFQINFHERDKALIDNIHRSLGVGVVSTGGSNSQSTQLTVSSIKDLQIIIKHFDKYPLISQKLIDYQLFKEALNLILLKSHVTLEGLRKIVAIKASINKGLSNDLKIAFPGVKPVKRPEYKVDNIVIPDPQWFAGFTSGEGCLLVRVKNSTTHRLGFSVELVFQINQHTRDKQLLLNLVKYLNCGIVFKHSENAVVFKVTKFSDLNENIIPFFLKYPILGVKSKDFDDFCEIAGIMEKKGHLSLEGLDQIRQIKRRMNTGRDHEV</sequence>